<name>A0A5C8CGL9_9SPIR</name>
<dbReference type="PRINTS" id="PR00469">
    <property type="entry name" value="PNDRDTASEII"/>
</dbReference>
<organism evidence="10 11">
    <name type="scientific">Brachyspira aalborgi</name>
    <dbReference type="NCBI Taxonomy" id="29522"/>
    <lineage>
        <taxon>Bacteria</taxon>
        <taxon>Pseudomonadati</taxon>
        <taxon>Spirochaetota</taxon>
        <taxon>Spirochaetia</taxon>
        <taxon>Brachyspirales</taxon>
        <taxon>Brachyspiraceae</taxon>
        <taxon>Brachyspira</taxon>
    </lineage>
</organism>
<comment type="cofactor">
    <cofactor evidence="8">
        <name>FAD</name>
        <dbReference type="ChEBI" id="CHEBI:57692"/>
    </cofactor>
    <text evidence="8">Binds 1 FAD per subunit.</text>
</comment>
<evidence type="ECO:0000259" key="9">
    <source>
        <dbReference type="Pfam" id="PF07992"/>
    </source>
</evidence>
<dbReference type="GO" id="GO:0004791">
    <property type="term" value="F:thioredoxin-disulfide reductase (NADPH) activity"/>
    <property type="evidence" value="ECO:0007669"/>
    <property type="project" value="UniProtKB-UniRule"/>
</dbReference>
<dbReference type="SUPFAM" id="SSF51905">
    <property type="entry name" value="FAD/NAD(P)-binding domain"/>
    <property type="match status" value="1"/>
</dbReference>
<evidence type="ECO:0000256" key="2">
    <source>
        <dbReference type="ARBA" id="ARBA00022630"/>
    </source>
</evidence>
<evidence type="ECO:0000256" key="4">
    <source>
        <dbReference type="ARBA" id="ARBA00023002"/>
    </source>
</evidence>
<protein>
    <recommendedName>
        <fullName evidence="7">Thioredoxin reductase</fullName>
        <ecNumber evidence="7">1.8.1.9</ecNumber>
    </recommendedName>
</protein>
<keyword evidence="6 7" id="KW-0676">Redox-active center</keyword>
<dbReference type="AlphaFoldDB" id="A0A5C8CGL9"/>
<feature type="domain" description="FAD/NAD(P)-binding" evidence="9">
    <location>
        <begin position="6"/>
        <end position="298"/>
    </location>
</feature>
<comment type="similarity">
    <text evidence="1 7">Belongs to the class-II pyridine nucleotide-disulfide oxidoreductase family.</text>
</comment>
<dbReference type="EMBL" id="SAXT01000004">
    <property type="protein sequence ID" value="TXJ12369.1"/>
    <property type="molecule type" value="Genomic_DNA"/>
</dbReference>
<dbReference type="InterPro" id="IPR008255">
    <property type="entry name" value="Pyr_nucl-diS_OxRdtase_2_AS"/>
</dbReference>
<keyword evidence="8" id="KW-0521">NADP</keyword>
<accession>A0A5C8CGL9</accession>
<evidence type="ECO:0000313" key="10">
    <source>
        <dbReference type="EMBL" id="TXJ12369.1"/>
    </source>
</evidence>
<dbReference type="PRINTS" id="PR00368">
    <property type="entry name" value="FADPNR"/>
</dbReference>
<evidence type="ECO:0000256" key="7">
    <source>
        <dbReference type="RuleBase" id="RU003880"/>
    </source>
</evidence>
<dbReference type="InterPro" id="IPR050097">
    <property type="entry name" value="Ferredoxin-NADP_redctase_2"/>
</dbReference>
<comment type="subunit">
    <text evidence="7">Homodimer.</text>
</comment>
<proteinExistence type="inferred from homology"/>
<sequence>MSENIYDSIIVGGGPAGLSAMLYLGRALTNSLLIEKKGMGGQMMNTDTIENYLGFPEEISSFELVDRMQKHAEKFSKNPIEYDEIIKVENINDKIKTLLTADGKTYKTKSIILAMGGFPRKLGAKGEEKFSGRGVSYCATCDGAFYKNKTVAVVGGGNSAFDESYFLTRFVNKIYLVHRRKEFRADAINVKHLTDTGKVEYVLDSVIEEICGEEKVSSVKIKNVLDNKIHEQAVDGIFVFVGQEPATDFLKYTGLDMKETGQIKVDLATMSTNIKGVFACGDSVVKPVRQVANAVGEGAIAAMMATEYLQHL</sequence>
<dbReference type="InterPro" id="IPR036188">
    <property type="entry name" value="FAD/NAD-bd_sf"/>
</dbReference>
<reference evidence="10 11" key="1">
    <citation type="journal article" date="1992" name="Lakartidningen">
        <title>[Penicillin V and not amoxicillin is the first choice preparation in acute otitis].</title>
        <authorList>
            <person name="Kamme C."/>
            <person name="Lundgren K."/>
            <person name="Prellner K."/>
        </authorList>
    </citation>
    <scope>NUCLEOTIDE SEQUENCE [LARGE SCALE GENOMIC DNA]</scope>
    <source>
        <strain evidence="10 11">W1</strain>
    </source>
</reference>
<dbReference type="InterPro" id="IPR005982">
    <property type="entry name" value="Thioredox_Rdtase"/>
</dbReference>
<dbReference type="Proteomes" id="UP000325116">
    <property type="component" value="Unassembled WGS sequence"/>
</dbReference>
<dbReference type="NCBIfam" id="TIGR01292">
    <property type="entry name" value="TRX_reduct"/>
    <property type="match status" value="1"/>
</dbReference>
<dbReference type="EC" id="1.8.1.9" evidence="7"/>
<evidence type="ECO:0000313" key="11">
    <source>
        <dbReference type="Proteomes" id="UP000325116"/>
    </source>
</evidence>
<dbReference type="InterPro" id="IPR023753">
    <property type="entry name" value="FAD/NAD-binding_dom"/>
</dbReference>
<keyword evidence="5" id="KW-1015">Disulfide bond</keyword>
<dbReference type="Pfam" id="PF07992">
    <property type="entry name" value="Pyr_redox_2"/>
    <property type="match status" value="1"/>
</dbReference>
<keyword evidence="2 7" id="KW-0285">Flavoprotein</keyword>
<keyword evidence="3 7" id="KW-0274">FAD</keyword>
<evidence type="ECO:0000256" key="5">
    <source>
        <dbReference type="ARBA" id="ARBA00023157"/>
    </source>
</evidence>
<evidence type="ECO:0000256" key="1">
    <source>
        <dbReference type="ARBA" id="ARBA00009333"/>
    </source>
</evidence>
<gene>
    <name evidence="10" type="primary">trxB</name>
    <name evidence="10" type="ORF">EPJ80_06175</name>
</gene>
<keyword evidence="4 7" id="KW-0560">Oxidoreductase</keyword>
<evidence type="ECO:0000256" key="8">
    <source>
        <dbReference type="RuleBase" id="RU003881"/>
    </source>
</evidence>
<dbReference type="Gene3D" id="3.50.50.60">
    <property type="entry name" value="FAD/NAD(P)-binding domain"/>
    <property type="match status" value="2"/>
</dbReference>
<evidence type="ECO:0000256" key="6">
    <source>
        <dbReference type="ARBA" id="ARBA00023284"/>
    </source>
</evidence>
<comment type="caution">
    <text evidence="10">The sequence shown here is derived from an EMBL/GenBank/DDBJ whole genome shotgun (WGS) entry which is preliminary data.</text>
</comment>
<evidence type="ECO:0000256" key="3">
    <source>
        <dbReference type="ARBA" id="ARBA00022827"/>
    </source>
</evidence>
<dbReference type="GO" id="GO:0005737">
    <property type="term" value="C:cytoplasm"/>
    <property type="evidence" value="ECO:0007669"/>
    <property type="project" value="InterPro"/>
</dbReference>
<comment type="catalytic activity">
    <reaction evidence="7">
        <text>[thioredoxin]-dithiol + NADP(+) = [thioredoxin]-disulfide + NADPH + H(+)</text>
        <dbReference type="Rhea" id="RHEA:20345"/>
        <dbReference type="Rhea" id="RHEA-COMP:10698"/>
        <dbReference type="Rhea" id="RHEA-COMP:10700"/>
        <dbReference type="ChEBI" id="CHEBI:15378"/>
        <dbReference type="ChEBI" id="CHEBI:29950"/>
        <dbReference type="ChEBI" id="CHEBI:50058"/>
        <dbReference type="ChEBI" id="CHEBI:57783"/>
        <dbReference type="ChEBI" id="CHEBI:58349"/>
        <dbReference type="EC" id="1.8.1.9"/>
    </reaction>
</comment>
<dbReference type="RefSeq" id="WP_147758310.1">
    <property type="nucleotide sequence ID" value="NZ_SAXT01000004.1"/>
</dbReference>
<dbReference type="PROSITE" id="PS00573">
    <property type="entry name" value="PYRIDINE_REDOX_2"/>
    <property type="match status" value="1"/>
</dbReference>
<dbReference type="GO" id="GO:0019430">
    <property type="term" value="P:removal of superoxide radicals"/>
    <property type="evidence" value="ECO:0007669"/>
    <property type="project" value="UniProtKB-UniRule"/>
</dbReference>
<dbReference type="PANTHER" id="PTHR48105">
    <property type="entry name" value="THIOREDOXIN REDUCTASE 1-RELATED-RELATED"/>
    <property type="match status" value="1"/>
</dbReference>